<feature type="chain" id="PRO_5045852065" evidence="4">
    <location>
        <begin position="22"/>
        <end position="470"/>
    </location>
</feature>
<dbReference type="InterPro" id="IPR023614">
    <property type="entry name" value="Porin_dom_sf"/>
</dbReference>
<sequence length="470" mass="54100">MPKYFTLIFIFLLINTAHVVAQHQEIHTTPHLWKGKKSVAEDSSSLLFAFKHGKVHGNLRYFFMATENQGHLTDAYAHAAGGGLFYETASFKGFQMGVGGYFIYNIGSSNMAKIDPYTQTASRYETSLFDLEDLTNKNDLDRLEELYLKYNFKKSHITAGKQLINTPFINLQDGRMRPTEVGGLYGEIFPGKKNKLEGGYLYEISPRGTVDWYGIGESIGIYPNGVNTNGVKGNYKGNIESKGIYLLGYTHQLPQNHSIKFWNVFVENVFNTSMIQWDWKKNEWVAGLQYTHQQAVNQGGNEDPSKTYFSPDQKSRVISAKLGYEHSHWKTSLNYTRITAEGRYLMPREWGRDPFYTFMPRERNEGFGDLHAMVGKVLYTFPDFPLKANVSYGYFQLPDVKNYALNKYGLPSYTQLNVDLTYEFINFLEGLEIQALYVHKSNQGETYQNEKYIINKVNMSNYNLIMNFHF</sequence>
<feature type="signal peptide" evidence="4">
    <location>
        <begin position="1"/>
        <end position="21"/>
    </location>
</feature>
<evidence type="ECO:0000256" key="1">
    <source>
        <dbReference type="ARBA" id="ARBA00009075"/>
    </source>
</evidence>
<dbReference type="Proteomes" id="UP001598138">
    <property type="component" value="Unassembled WGS sequence"/>
</dbReference>
<gene>
    <name evidence="5" type="ORF">U0R10_05420</name>
</gene>
<comment type="caution">
    <text evidence="5">The sequence shown here is derived from an EMBL/GenBank/DDBJ whole genome shotgun (WGS) entry which is preliminary data.</text>
</comment>
<evidence type="ECO:0000313" key="6">
    <source>
        <dbReference type="Proteomes" id="UP001598138"/>
    </source>
</evidence>
<name>A0ABW6DE79_9BACT</name>
<organism evidence="5 6">
    <name type="scientific">Aquirufa avitistagni</name>
    <dbReference type="NCBI Taxonomy" id="3104728"/>
    <lineage>
        <taxon>Bacteria</taxon>
        <taxon>Pseudomonadati</taxon>
        <taxon>Bacteroidota</taxon>
        <taxon>Cytophagia</taxon>
        <taxon>Cytophagales</taxon>
        <taxon>Flectobacillaceae</taxon>
        <taxon>Aquirufa</taxon>
    </lineage>
</organism>
<evidence type="ECO:0000313" key="5">
    <source>
        <dbReference type="EMBL" id="MFD3394052.1"/>
    </source>
</evidence>
<evidence type="ECO:0000256" key="4">
    <source>
        <dbReference type="SAM" id="SignalP"/>
    </source>
</evidence>
<protein>
    <submittedName>
        <fullName evidence="5">OprD family outer membrane porin</fullName>
    </submittedName>
</protein>
<dbReference type="EMBL" id="JBBKXZ010000001">
    <property type="protein sequence ID" value="MFD3394052.1"/>
    <property type="molecule type" value="Genomic_DNA"/>
</dbReference>
<evidence type="ECO:0000256" key="2">
    <source>
        <dbReference type="ARBA" id="ARBA00022448"/>
    </source>
</evidence>
<comment type="similarity">
    <text evidence="1">Belongs to the outer membrane porin (Opr) (TC 1.B.25) family.</text>
</comment>
<dbReference type="Gene3D" id="2.40.160.10">
    <property type="entry name" value="Porin"/>
    <property type="match status" value="1"/>
</dbReference>
<dbReference type="RefSeq" id="WP_377982928.1">
    <property type="nucleotide sequence ID" value="NZ_JBBKXZ010000001.1"/>
</dbReference>
<accession>A0ABW6DE79</accession>
<dbReference type="Pfam" id="PF03573">
    <property type="entry name" value="OprD"/>
    <property type="match status" value="1"/>
</dbReference>
<keyword evidence="2" id="KW-0813">Transport</keyword>
<evidence type="ECO:0000256" key="3">
    <source>
        <dbReference type="ARBA" id="ARBA00022729"/>
    </source>
</evidence>
<reference evidence="5 6" key="1">
    <citation type="submission" date="2024-03" db="EMBL/GenBank/DDBJ databases">
        <title>Aquirufa genome sequencing.</title>
        <authorList>
            <person name="Pitt A."/>
            <person name="Hahn M.W."/>
        </authorList>
    </citation>
    <scope>NUCLEOTIDE SEQUENCE [LARGE SCALE GENOMIC DNA]</scope>
    <source>
        <strain evidence="5 6">OSTEICH-129V</strain>
    </source>
</reference>
<keyword evidence="3 4" id="KW-0732">Signal</keyword>
<dbReference type="InterPro" id="IPR005318">
    <property type="entry name" value="OM_porin_bac"/>
</dbReference>
<keyword evidence="6" id="KW-1185">Reference proteome</keyword>
<proteinExistence type="inferred from homology"/>